<dbReference type="EMBL" id="SIXF01000001">
    <property type="protein sequence ID" value="TBO45161.1"/>
    <property type="molecule type" value="Genomic_DNA"/>
</dbReference>
<dbReference type="PANTHER" id="PTHR22916">
    <property type="entry name" value="GLYCOSYLTRANSFERASE"/>
    <property type="match status" value="1"/>
</dbReference>
<dbReference type="AlphaFoldDB" id="A0A4Q9HI05"/>
<dbReference type="InterPro" id="IPR001173">
    <property type="entry name" value="Glyco_trans_2-like"/>
</dbReference>
<organism evidence="2 3">
    <name type="scientific">Pedobacter kyonggii</name>
    <dbReference type="NCBI Taxonomy" id="1926871"/>
    <lineage>
        <taxon>Bacteria</taxon>
        <taxon>Pseudomonadati</taxon>
        <taxon>Bacteroidota</taxon>
        <taxon>Sphingobacteriia</taxon>
        <taxon>Sphingobacteriales</taxon>
        <taxon>Sphingobacteriaceae</taxon>
        <taxon>Pedobacter</taxon>
    </lineage>
</organism>
<protein>
    <submittedName>
        <fullName evidence="2">Glycosyltransferase family 2 protein</fullName>
    </submittedName>
</protein>
<comment type="caution">
    <text evidence="2">The sequence shown here is derived from an EMBL/GenBank/DDBJ whole genome shotgun (WGS) entry which is preliminary data.</text>
</comment>
<evidence type="ECO:0000313" key="3">
    <source>
        <dbReference type="Proteomes" id="UP000291819"/>
    </source>
</evidence>
<feature type="domain" description="Glycosyltransferase 2-like" evidence="1">
    <location>
        <begin position="7"/>
        <end position="169"/>
    </location>
</feature>
<keyword evidence="2" id="KW-0808">Transferase</keyword>
<dbReference type="GO" id="GO:0016758">
    <property type="term" value="F:hexosyltransferase activity"/>
    <property type="evidence" value="ECO:0007669"/>
    <property type="project" value="UniProtKB-ARBA"/>
</dbReference>
<dbReference type="RefSeq" id="WP_131028204.1">
    <property type="nucleotide sequence ID" value="NZ_SIXF01000001.1"/>
</dbReference>
<dbReference type="PANTHER" id="PTHR22916:SF3">
    <property type="entry name" value="UDP-GLCNAC:BETAGAL BETA-1,3-N-ACETYLGLUCOSAMINYLTRANSFERASE-LIKE PROTEIN 1"/>
    <property type="match status" value="1"/>
</dbReference>
<dbReference type="SUPFAM" id="SSF53448">
    <property type="entry name" value="Nucleotide-diphospho-sugar transferases"/>
    <property type="match status" value="1"/>
</dbReference>
<dbReference type="Pfam" id="PF00535">
    <property type="entry name" value="Glycos_transf_2"/>
    <property type="match status" value="1"/>
</dbReference>
<name>A0A4Q9HI05_9SPHI</name>
<gene>
    <name evidence="2" type="ORF">EYS08_02160</name>
</gene>
<dbReference type="InterPro" id="IPR029044">
    <property type="entry name" value="Nucleotide-diphossugar_trans"/>
</dbReference>
<dbReference type="OrthoDB" id="6638511at2"/>
<dbReference type="Proteomes" id="UP000291819">
    <property type="component" value="Unassembled WGS sequence"/>
</dbReference>
<proteinExistence type="predicted"/>
<dbReference type="CDD" id="cd00761">
    <property type="entry name" value="Glyco_tranf_GTA_type"/>
    <property type="match status" value="1"/>
</dbReference>
<accession>A0A4Q9HI05</accession>
<evidence type="ECO:0000259" key="1">
    <source>
        <dbReference type="Pfam" id="PF00535"/>
    </source>
</evidence>
<reference evidence="2 3" key="1">
    <citation type="submission" date="2019-02" db="EMBL/GenBank/DDBJ databases">
        <title>Pedobacter kyonggii whole genome sequence analysis.</title>
        <authorList>
            <person name="Dahal R.H."/>
        </authorList>
    </citation>
    <scope>NUCLEOTIDE SEQUENCE [LARGE SCALE GENOMIC DNA]</scope>
    <source>
        <strain evidence="2 3">K-4-11-1</strain>
    </source>
</reference>
<sequence length="314" mass="35979">MENPLVTIVIPAYNYQSFLPETLNSVLAQKYQNFELIVVDDGSTDKTKDVVAEFLAKDPRIKYFYQSNAGLSAARNLGIKNALGEYIQFLDADDLLSDLKLSLQVEEMETDAHIDISYTIARYFVDGNKEKLYKSINLNQDEWMPKLNGSGYEVLEMLVKQNIMPVNSALIRASSLKKVGFFDMFLKSLEDWDFWISCAFRNFYFSFLPVEEAFALIRVHKISMSQNRKKMSEYEVIVRKRIKNLIKNCSFINPGQKKMLGKSNSRHNKVILSGLIKESKPSLKECFSLIKNAGISQFLASYLKAMNDSRKSKS</sequence>
<evidence type="ECO:0000313" key="2">
    <source>
        <dbReference type="EMBL" id="TBO45161.1"/>
    </source>
</evidence>
<dbReference type="Gene3D" id="3.90.550.10">
    <property type="entry name" value="Spore Coat Polysaccharide Biosynthesis Protein SpsA, Chain A"/>
    <property type="match status" value="1"/>
</dbReference>
<keyword evidence="3" id="KW-1185">Reference proteome</keyword>